<gene>
    <name evidence="2" type="primary">cpaB</name>
    <name evidence="2" type="ORF">Q9R02_07880</name>
</gene>
<dbReference type="CDD" id="cd11614">
    <property type="entry name" value="SAF_CpaB_FlgA_like"/>
    <property type="match status" value="1"/>
</dbReference>
<proteinExistence type="predicted"/>
<dbReference type="NCBIfam" id="TIGR03177">
    <property type="entry name" value="pilus_cpaB"/>
    <property type="match status" value="1"/>
</dbReference>
<evidence type="ECO:0000313" key="3">
    <source>
        <dbReference type="Proteomes" id="UP001232725"/>
    </source>
</evidence>
<dbReference type="Proteomes" id="UP001232725">
    <property type="component" value="Unassembled WGS sequence"/>
</dbReference>
<feature type="domain" description="SAF" evidence="1">
    <location>
        <begin position="49"/>
        <end position="111"/>
    </location>
</feature>
<evidence type="ECO:0000313" key="2">
    <source>
        <dbReference type="EMBL" id="MDP5227066.1"/>
    </source>
</evidence>
<dbReference type="InterPro" id="IPR013974">
    <property type="entry name" value="SAF"/>
</dbReference>
<dbReference type="EMBL" id="JAVALS010000004">
    <property type="protein sequence ID" value="MDP5227066.1"/>
    <property type="molecule type" value="Genomic_DNA"/>
</dbReference>
<dbReference type="Pfam" id="PF16976">
    <property type="entry name" value="RcpC"/>
    <property type="match status" value="1"/>
</dbReference>
<organism evidence="2 3">
    <name type="scientific">Arthrobacter horti</name>
    <dbReference type="NCBI Taxonomy" id="3068273"/>
    <lineage>
        <taxon>Bacteria</taxon>
        <taxon>Bacillati</taxon>
        <taxon>Actinomycetota</taxon>
        <taxon>Actinomycetes</taxon>
        <taxon>Micrococcales</taxon>
        <taxon>Micrococcaceae</taxon>
        <taxon>Arthrobacter</taxon>
    </lineage>
</organism>
<dbReference type="InterPro" id="IPR031571">
    <property type="entry name" value="RcpC_dom"/>
</dbReference>
<reference evidence="2 3" key="1">
    <citation type="submission" date="2023-08" db="EMBL/GenBank/DDBJ databases">
        <title>Arthrobacter horti sp. nov., isolated from forest soil.</title>
        <authorList>
            <person name="Park M."/>
        </authorList>
    </citation>
    <scope>NUCLEOTIDE SEQUENCE [LARGE SCALE GENOMIC DNA]</scope>
    <source>
        <strain evidence="2 3">YJM1</strain>
    </source>
</reference>
<dbReference type="Pfam" id="PF08666">
    <property type="entry name" value="SAF"/>
    <property type="match status" value="1"/>
</dbReference>
<keyword evidence="3" id="KW-1185">Reference proteome</keyword>
<dbReference type="InterPro" id="IPR017592">
    <property type="entry name" value="Pilus_assmbl_Flp-typ_CpaB"/>
</dbReference>
<comment type="caution">
    <text evidence="2">The sequence shown here is derived from an EMBL/GenBank/DDBJ whole genome shotgun (WGS) entry which is preliminary data.</text>
</comment>
<evidence type="ECO:0000259" key="1">
    <source>
        <dbReference type="SMART" id="SM00858"/>
    </source>
</evidence>
<dbReference type="RefSeq" id="WP_305996119.1">
    <property type="nucleotide sequence ID" value="NZ_JAVALS010000004.1"/>
</dbReference>
<accession>A0ABT9INA8</accession>
<sequence>MTPSPSARHRPARTGRWILRHRRFLAALFLSLSVSIAVYQLTPAPADDQSLVTAAVELPAGATLSRADLQTAAVPGRSVPAGSFRDPGTLVGRQLATPLRKGQFLSDSSLLGPGLLGGTDPGTTAVPVRLADPQTLKILTPGQLVDVVVNPEREPGQARSPSVIATRVAILWVAREGKDSVWPGAGNPDGLLVLAASEKQSRAIAEATGQGRLSVVLVR</sequence>
<name>A0ABT9INA8_9MICC</name>
<dbReference type="SMART" id="SM00858">
    <property type="entry name" value="SAF"/>
    <property type="match status" value="1"/>
</dbReference>
<protein>
    <submittedName>
        <fullName evidence="2">Flp pilus assembly protein CpaB</fullName>
    </submittedName>
</protein>